<sequence length="61" mass="7221">RLRLLSEHVPHGYRRKSLFDVLTRCNVPLLRATWFVKVTYLNQVCNSFEPSHASYQLAYII</sequence>
<dbReference type="AlphaFoldDB" id="A0A453J934"/>
<dbReference type="GO" id="GO:0003712">
    <property type="term" value="F:transcription coregulator activity"/>
    <property type="evidence" value="ECO:0007669"/>
    <property type="project" value="InterPro"/>
</dbReference>
<evidence type="ECO:0000256" key="1">
    <source>
        <dbReference type="ARBA" id="ARBA00004123"/>
    </source>
</evidence>
<dbReference type="GO" id="GO:0016592">
    <property type="term" value="C:mediator complex"/>
    <property type="evidence" value="ECO:0007669"/>
    <property type="project" value="InterPro"/>
</dbReference>
<evidence type="ECO:0000313" key="7">
    <source>
        <dbReference type="EnsemblPlants" id="AET4Gv20836700.25"/>
    </source>
</evidence>
<reference evidence="7" key="3">
    <citation type="journal article" date="2017" name="Nature">
        <title>Genome sequence of the progenitor of the wheat D genome Aegilops tauschii.</title>
        <authorList>
            <person name="Luo M.C."/>
            <person name="Gu Y.Q."/>
            <person name="Puiu D."/>
            <person name="Wang H."/>
            <person name="Twardziok S.O."/>
            <person name="Deal K.R."/>
            <person name="Huo N."/>
            <person name="Zhu T."/>
            <person name="Wang L."/>
            <person name="Wang Y."/>
            <person name="McGuire P.E."/>
            <person name="Liu S."/>
            <person name="Long H."/>
            <person name="Ramasamy R.K."/>
            <person name="Rodriguez J.C."/>
            <person name="Van S.L."/>
            <person name="Yuan L."/>
            <person name="Wang Z."/>
            <person name="Xia Z."/>
            <person name="Xiao L."/>
            <person name="Anderson O.D."/>
            <person name="Ouyang S."/>
            <person name="Liang Y."/>
            <person name="Zimin A.V."/>
            <person name="Pertea G."/>
            <person name="Qi P."/>
            <person name="Bennetzen J.L."/>
            <person name="Dai X."/>
            <person name="Dawson M.W."/>
            <person name="Muller H.G."/>
            <person name="Kugler K."/>
            <person name="Rivarola-Duarte L."/>
            <person name="Spannagl M."/>
            <person name="Mayer K.F.X."/>
            <person name="Lu F.H."/>
            <person name="Bevan M.W."/>
            <person name="Leroy P."/>
            <person name="Li P."/>
            <person name="You F.M."/>
            <person name="Sun Q."/>
            <person name="Liu Z."/>
            <person name="Lyons E."/>
            <person name="Wicker T."/>
            <person name="Salzberg S.L."/>
            <person name="Devos K.M."/>
            <person name="Dvorak J."/>
        </authorList>
    </citation>
    <scope>NUCLEOTIDE SEQUENCE [LARGE SCALE GENOMIC DNA]</scope>
    <source>
        <strain evidence="7">cv. AL8/78</strain>
    </source>
</reference>
<dbReference type="Proteomes" id="UP000015105">
    <property type="component" value="Chromosome 4D"/>
</dbReference>
<dbReference type="Pfam" id="PF09497">
    <property type="entry name" value="Med12"/>
    <property type="match status" value="1"/>
</dbReference>
<comment type="similarity">
    <text evidence="2">Belongs to the Mediator complex subunit 12 family.</text>
</comment>
<evidence type="ECO:0000256" key="4">
    <source>
        <dbReference type="ARBA" id="ARBA00023163"/>
    </source>
</evidence>
<comment type="subcellular location">
    <subcellularLocation>
        <location evidence="1">Nucleus</location>
    </subcellularLocation>
</comment>
<accession>A0A453J934</accession>
<keyword evidence="3" id="KW-0805">Transcription regulation</keyword>
<keyword evidence="4" id="KW-0804">Transcription</keyword>
<evidence type="ECO:0000256" key="3">
    <source>
        <dbReference type="ARBA" id="ARBA00023015"/>
    </source>
</evidence>
<dbReference type="PANTHER" id="PTHR46567">
    <property type="entry name" value="MEDIATOR OF RNA POLYMERASE II TRANSCRIPTION SUBUNIT 12"/>
    <property type="match status" value="1"/>
</dbReference>
<reference evidence="7" key="4">
    <citation type="submission" date="2019-03" db="UniProtKB">
        <authorList>
            <consortium name="EnsemblPlants"/>
        </authorList>
    </citation>
    <scope>IDENTIFICATION</scope>
</reference>
<evidence type="ECO:0000256" key="5">
    <source>
        <dbReference type="ARBA" id="ARBA00023242"/>
    </source>
</evidence>
<proteinExistence type="inferred from homology"/>
<name>A0A453J934_AEGTS</name>
<reference evidence="8" key="2">
    <citation type="journal article" date="2017" name="Nat. Plants">
        <title>The Aegilops tauschii genome reveals multiple impacts of transposons.</title>
        <authorList>
            <person name="Zhao G."/>
            <person name="Zou C."/>
            <person name="Li K."/>
            <person name="Wang K."/>
            <person name="Li T."/>
            <person name="Gao L."/>
            <person name="Zhang X."/>
            <person name="Wang H."/>
            <person name="Yang Z."/>
            <person name="Liu X."/>
            <person name="Jiang W."/>
            <person name="Mao L."/>
            <person name="Kong X."/>
            <person name="Jiao Y."/>
            <person name="Jia J."/>
        </authorList>
    </citation>
    <scope>NUCLEOTIDE SEQUENCE [LARGE SCALE GENOMIC DNA]</scope>
    <source>
        <strain evidence="8">cv. AL8/78</strain>
    </source>
</reference>
<reference evidence="7" key="5">
    <citation type="journal article" date="2021" name="G3 (Bethesda)">
        <title>Aegilops tauschii genome assembly Aet v5.0 features greater sequence contiguity and improved annotation.</title>
        <authorList>
            <person name="Wang L."/>
            <person name="Zhu T."/>
            <person name="Rodriguez J.C."/>
            <person name="Deal K.R."/>
            <person name="Dubcovsky J."/>
            <person name="McGuire P.E."/>
            <person name="Lux T."/>
            <person name="Spannagl M."/>
            <person name="Mayer K.F.X."/>
            <person name="Baldrich P."/>
            <person name="Meyers B.C."/>
            <person name="Huo N."/>
            <person name="Gu Y.Q."/>
            <person name="Zhou H."/>
            <person name="Devos K.M."/>
            <person name="Bennetzen J.L."/>
            <person name="Unver T."/>
            <person name="Budak H."/>
            <person name="Gulick P.J."/>
            <person name="Galiba G."/>
            <person name="Kalapos B."/>
            <person name="Nelson D.R."/>
            <person name="Li P."/>
            <person name="You F.M."/>
            <person name="Luo M.C."/>
            <person name="Dvorak J."/>
        </authorList>
    </citation>
    <scope>NUCLEOTIDE SEQUENCE [LARGE SCALE GENOMIC DNA]</scope>
    <source>
        <strain evidence="7">cv. AL8/78</strain>
    </source>
</reference>
<evidence type="ECO:0000313" key="8">
    <source>
        <dbReference type="Proteomes" id="UP000015105"/>
    </source>
</evidence>
<evidence type="ECO:0000259" key="6">
    <source>
        <dbReference type="SMART" id="SM01281"/>
    </source>
</evidence>
<keyword evidence="5" id="KW-0539">Nucleus</keyword>
<organism evidence="7 8">
    <name type="scientific">Aegilops tauschii subsp. strangulata</name>
    <name type="common">Goatgrass</name>
    <dbReference type="NCBI Taxonomy" id="200361"/>
    <lineage>
        <taxon>Eukaryota</taxon>
        <taxon>Viridiplantae</taxon>
        <taxon>Streptophyta</taxon>
        <taxon>Embryophyta</taxon>
        <taxon>Tracheophyta</taxon>
        <taxon>Spermatophyta</taxon>
        <taxon>Magnoliopsida</taxon>
        <taxon>Liliopsida</taxon>
        <taxon>Poales</taxon>
        <taxon>Poaceae</taxon>
        <taxon>BOP clade</taxon>
        <taxon>Pooideae</taxon>
        <taxon>Triticodae</taxon>
        <taxon>Triticeae</taxon>
        <taxon>Triticinae</taxon>
        <taxon>Aegilops</taxon>
    </lineage>
</organism>
<feature type="domain" description="Mediator complex subunit Med12" evidence="6">
    <location>
        <begin position="1"/>
        <end position="37"/>
    </location>
</feature>
<keyword evidence="8" id="KW-1185">Reference proteome</keyword>
<protein>
    <recommendedName>
        <fullName evidence="6">Mediator complex subunit Med12 domain-containing protein</fullName>
    </recommendedName>
</protein>
<dbReference type="GO" id="GO:0006357">
    <property type="term" value="P:regulation of transcription by RNA polymerase II"/>
    <property type="evidence" value="ECO:0007669"/>
    <property type="project" value="InterPro"/>
</dbReference>
<reference evidence="8" key="1">
    <citation type="journal article" date="2014" name="Science">
        <title>Ancient hybridizations among the ancestral genomes of bread wheat.</title>
        <authorList>
            <consortium name="International Wheat Genome Sequencing Consortium,"/>
            <person name="Marcussen T."/>
            <person name="Sandve S.R."/>
            <person name="Heier L."/>
            <person name="Spannagl M."/>
            <person name="Pfeifer M."/>
            <person name="Jakobsen K.S."/>
            <person name="Wulff B.B."/>
            <person name="Steuernagel B."/>
            <person name="Mayer K.F."/>
            <person name="Olsen O.A."/>
        </authorList>
    </citation>
    <scope>NUCLEOTIDE SEQUENCE [LARGE SCALE GENOMIC DNA]</scope>
    <source>
        <strain evidence="8">cv. AL8/78</strain>
    </source>
</reference>
<dbReference type="PANTHER" id="PTHR46567:SF1">
    <property type="entry name" value="MEDIATOR OF RNA POLYMERASE II TRANSCRIPTION SUBUNIT 12"/>
    <property type="match status" value="1"/>
</dbReference>
<dbReference type="Gramene" id="AET4Gv20836700.25">
    <property type="protein sequence ID" value="AET4Gv20836700.25"/>
    <property type="gene ID" value="AET4Gv20836700"/>
</dbReference>
<evidence type="ECO:0000256" key="2">
    <source>
        <dbReference type="ARBA" id="ARBA00010289"/>
    </source>
</evidence>
<dbReference type="EnsemblPlants" id="AET4Gv20836700.25">
    <property type="protein sequence ID" value="AET4Gv20836700.25"/>
    <property type="gene ID" value="AET4Gv20836700"/>
</dbReference>
<dbReference type="InterPro" id="IPR019035">
    <property type="entry name" value="Mediator_Med12"/>
</dbReference>
<dbReference type="SMART" id="SM01281">
    <property type="entry name" value="Med12"/>
    <property type="match status" value="1"/>
</dbReference>